<evidence type="ECO:0000313" key="5">
    <source>
        <dbReference type="EMBL" id="QKQ27444.1"/>
    </source>
</evidence>
<accession>A0A6N0HYJ7</accession>
<dbReference type="CDD" id="cd02440">
    <property type="entry name" value="AdoMet_MTases"/>
    <property type="match status" value="1"/>
</dbReference>
<dbReference type="Pfam" id="PF08241">
    <property type="entry name" value="Methyltransf_11"/>
    <property type="match status" value="1"/>
</dbReference>
<evidence type="ECO:0000256" key="1">
    <source>
        <dbReference type="ARBA" id="ARBA00022603"/>
    </source>
</evidence>
<keyword evidence="6" id="KW-1185">Reference proteome</keyword>
<dbReference type="RefSeq" id="WP_135622207.1">
    <property type="nucleotide sequence ID" value="NZ_CP054491.1"/>
</dbReference>
<dbReference type="PANTHER" id="PTHR43464:SF19">
    <property type="entry name" value="UBIQUINONE BIOSYNTHESIS O-METHYLTRANSFERASE, MITOCHONDRIAL"/>
    <property type="match status" value="1"/>
</dbReference>
<dbReference type="Proteomes" id="UP000509658">
    <property type="component" value="Chromosome"/>
</dbReference>
<evidence type="ECO:0000256" key="3">
    <source>
        <dbReference type="ARBA" id="ARBA00022691"/>
    </source>
</evidence>
<organism evidence="5 6">
    <name type="scientific">Candidatus Reidiella endopervernicosa</name>
    <dbReference type="NCBI Taxonomy" id="2738883"/>
    <lineage>
        <taxon>Bacteria</taxon>
        <taxon>Pseudomonadati</taxon>
        <taxon>Pseudomonadota</taxon>
        <taxon>Gammaproteobacteria</taxon>
        <taxon>Candidatus Reidiella</taxon>
    </lineage>
</organism>
<dbReference type="SUPFAM" id="SSF53335">
    <property type="entry name" value="S-adenosyl-L-methionine-dependent methyltransferases"/>
    <property type="match status" value="1"/>
</dbReference>
<dbReference type="Gene3D" id="3.40.50.150">
    <property type="entry name" value="Vaccinia Virus protein VP39"/>
    <property type="match status" value="1"/>
</dbReference>
<feature type="domain" description="Methyltransferase type 11" evidence="4">
    <location>
        <begin position="66"/>
        <end position="162"/>
    </location>
</feature>
<dbReference type="InterPro" id="IPR029063">
    <property type="entry name" value="SAM-dependent_MTases_sf"/>
</dbReference>
<keyword evidence="2 5" id="KW-0808">Transferase</keyword>
<gene>
    <name evidence="5" type="ORF">HUE57_14995</name>
</gene>
<evidence type="ECO:0000256" key="2">
    <source>
        <dbReference type="ARBA" id="ARBA00022679"/>
    </source>
</evidence>
<sequence>MSKRKMDSRELGLVLGQQLLGVDDLHYGLWEDDIERKLANLPIAQQRYTEMLAATLPAVAEGVRLLDVGCGTGHILEQLLERGYSVDAVSPAPELSRQVGERLERFPDNDTRLFQCRFEDLPVEEVAGQYDAIFFSESFQYIDTETALTHAQQLLKPGGSITICDFFKTDKSGDGGPADQIIGGGHRLERFYLQVEAAPFETERDEDITSLVSPNMDVLNDFLMNTIKPAGLTLGEYLQGRYPKTGWLAKRLMGKKFAKLGRKYFSGKRTGETFERYKNYRLLVLRLQSS</sequence>
<dbReference type="EMBL" id="CP054491">
    <property type="protein sequence ID" value="QKQ27444.1"/>
    <property type="molecule type" value="Genomic_DNA"/>
</dbReference>
<reference evidence="5 6" key="1">
    <citation type="submission" date="2020-05" db="EMBL/GenBank/DDBJ databases">
        <title>Horizontal transmission and recombination maintain forever young bacterial symbiont genomes.</title>
        <authorList>
            <person name="Russell S.L."/>
            <person name="Pepper-Tunick E."/>
            <person name="Svedberg J."/>
            <person name="Byrne A."/>
            <person name="Ruelas Castillo J."/>
            <person name="Vollmers C."/>
            <person name="Beinart R.A."/>
            <person name="Corbett-Detig R."/>
        </authorList>
    </citation>
    <scope>NUCLEOTIDE SEQUENCE [LARGE SCALE GENOMIC DNA]</scope>
    <source>
        <strain evidence="5">Santa_Monica_outfall</strain>
    </source>
</reference>
<dbReference type="KEGG" id="rev:HUE57_14995"/>
<evidence type="ECO:0000313" key="6">
    <source>
        <dbReference type="Proteomes" id="UP000509658"/>
    </source>
</evidence>
<dbReference type="AlphaFoldDB" id="A0A6N0HYJ7"/>
<evidence type="ECO:0000259" key="4">
    <source>
        <dbReference type="Pfam" id="PF08241"/>
    </source>
</evidence>
<keyword evidence="1 5" id="KW-0489">Methyltransferase</keyword>
<protein>
    <submittedName>
        <fullName evidence="5">Class I SAM-dependent methyltransferase</fullName>
    </submittedName>
</protein>
<name>A0A6N0HYJ7_9GAMM</name>
<dbReference type="GO" id="GO:0008757">
    <property type="term" value="F:S-adenosylmethionine-dependent methyltransferase activity"/>
    <property type="evidence" value="ECO:0007669"/>
    <property type="project" value="InterPro"/>
</dbReference>
<dbReference type="PANTHER" id="PTHR43464">
    <property type="entry name" value="METHYLTRANSFERASE"/>
    <property type="match status" value="1"/>
</dbReference>
<keyword evidence="3" id="KW-0949">S-adenosyl-L-methionine</keyword>
<proteinExistence type="predicted"/>
<dbReference type="InterPro" id="IPR013216">
    <property type="entry name" value="Methyltransf_11"/>
</dbReference>
<dbReference type="GO" id="GO:0032259">
    <property type="term" value="P:methylation"/>
    <property type="evidence" value="ECO:0007669"/>
    <property type="project" value="UniProtKB-KW"/>
</dbReference>